<dbReference type="InterPro" id="IPR009734">
    <property type="entry name" value="Myoviridae_GpU"/>
</dbReference>
<dbReference type="Pfam" id="PF06995">
    <property type="entry name" value="Phage_P2_GpU"/>
    <property type="match status" value="1"/>
</dbReference>
<gene>
    <name evidence="1" type="ORF">SAMN06295987_1103</name>
</gene>
<proteinExistence type="predicted"/>
<protein>
    <recommendedName>
        <fullName evidence="3">Phage protein U</fullName>
    </recommendedName>
</protein>
<evidence type="ECO:0000313" key="2">
    <source>
        <dbReference type="Proteomes" id="UP000190989"/>
    </source>
</evidence>
<dbReference type="InterPro" id="IPR016912">
    <property type="entry name" value="Phage_P2_GpU"/>
</dbReference>
<name>A0A1U6INB2_9SPHN</name>
<sequence>MHLMALGMFLFQVPTLAYDELQRKTDWRFARSARVGARDAVQFLGTGDEKISMSGAVYAEITDGRVSIDQLREMADQGEALPLVDGSGTVFGNFVIEAIDERHVALMADGRPLRIDFAIDLLRVDDPAPANNAETAA</sequence>
<accession>A0A1U6INB2</accession>
<dbReference type="AlphaFoldDB" id="A0A1U6INB2"/>
<evidence type="ECO:0000313" key="1">
    <source>
        <dbReference type="EMBL" id="SLK09477.1"/>
    </source>
</evidence>
<organism evidence="1 2">
    <name type="scientific">Novosphingobium mathurense</name>
    <dbReference type="NCBI Taxonomy" id="428990"/>
    <lineage>
        <taxon>Bacteria</taxon>
        <taxon>Pseudomonadati</taxon>
        <taxon>Pseudomonadota</taxon>
        <taxon>Alphaproteobacteria</taxon>
        <taxon>Sphingomonadales</taxon>
        <taxon>Sphingomonadaceae</taxon>
        <taxon>Novosphingobium</taxon>
    </lineage>
</organism>
<dbReference type="Proteomes" id="UP000190989">
    <property type="component" value="Unassembled WGS sequence"/>
</dbReference>
<dbReference type="STRING" id="428990.SAMN06295987_1103"/>
<keyword evidence="2" id="KW-1185">Reference proteome</keyword>
<dbReference type="EMBL" id="FVZE01000010">
    <property type="protein sequence ID" value="SLK09477.1"/>
    <property type="molecule type" value="Genomic_DNA"/>
</dbReference>
<reference evidence="2" key="1">
    <citation type="submission" date="2017-02" db="EMBL/GenBank/DDBJ databases">
        <authorList>
            <person name="Varghese N."/>
            <person name="Submissions S."/>
        </authorList>
    </citation>
    <scope>NUCLEOTIDE SEQUENCE [LARGE SCALE GENOMIC DNA]</scope>
    <source>
        <strain evidence="2">SM117</strain>
    </source>
</reference>
<dbReference type="RefSeq" id="WP_245829422.1">
    <property type="nucleotide sequence ID" value="NZ_FVZE01000010.1"/>
</dbReference>
<dbReference type="PIRSF" id="PIRSF029208">
    <property type="entry name" value="Phage_tail_GPU"/>
    <property type="match status" value="1"/>
</dbReference>
<evidence type="ECO:0008006" key="3">
    <source>
        <dbReference type="Google" id="ProtNLM"/>
    </source>
</evidence>